<comment type="caution">
    <text evidence="1">The sequence shown here is derived from an EMBL/GenBank/DDBJ whole genome shotgun (WGS) entry which is preliminary data.</text>
</comment>
<evidence type="ECO:0000313" key="1">
    <source>
        <dbReference type="EMBL" id="EKB26828.1"/>
    </source>
</evidence>
<accession>K1JJV6</accession>
<dbReference type="RefSeq" id="WP_005306127.1">
    <property type="nucleotide sequence ID" value="NZ_CAWMPD010000012.1"/>
</dbReference>
<dbReference type="AlphaFoldDB" id="K1JJV6"/>
<gene>
    <name evidence="1" type="ORF">HMPREF1171_03202</name>
</gene>
<protein>
    <submittedName>
        <fullName evidence="1">Uncharacterized protein</fullName>
    </submittedName>
</protein>
<evidence type="ECO:0000313" key="2">
    <source>
        <dbReference type="Proteomes" id="UP000005149"/>
    </source>
</evidence>
<sequence length="236" mass="26729">MQLSWAKMPSKWIVIGKLKNLNANKNVAVNIAVIKIYILICIRLAPSDNPKNSCAITYDEISSVANLSRTVISGALKWLIANNIIEATGRRVRIYTIPNYNNPGWCKFPIRDVVDKGGEINFFKMISNRHPVELHALKLLVYLLAIRGNDDEYSEVSLSKIISKIGINYKDIFPALTLLKVLGLVSDFQRETLPQRGININLMEYKQDEILNVYFPYGSYLPKSTRRTISMPALTV</sequence>
<dbReference type="EMBL" id="AGWR01000029">
    <property type="protein sequence ID" value="EKB26828.1"/>
    <property type="molecule type" value="Genomic_DNA"/>
</dbReference>
<keyword evidence="2" id="KW-1185">Reference proteome</keyword>
<name>K1JJV6_9GAMM</name>
<reference evidence="1 2" key="1">
    <citation type="submission" date="2012-06" db="EMBL/GenBank/DDBJ databases">
        <title>The Genome Sequence of Aeromonas hydrophila SSU.</title>
        <authorList>
            <consortium name="The Broad Institute Genome Sequencing Platform"/>
            <person name="Earl A."/>
            <person name="Ward D."/>
            <person name="Feldgarden M."/>
            <person name="Gevers D."/>
            <person name="Chopra A."/>
            <person name="Walker B."/>
            <person name="Young S.K."/>
            <person name="Zeng Q."/>
            <person name="Gargeya S."/>
            <person name="Fitzgerald M."/>
            <person name="Haas B."/>
            <person name="Abouelleil A."/>
            <person name="Alvarado L."/>
            <person name="Arachchi H.M."/>
            <person name="Berlin A.M."/>
            <person name="Chapman S.B."/>
            <person name="Goldberg J."/>
            <person name="Griggs A."/>
            <person name="Gujja S."/>
            <person name="Hansen M."/>
            <person name="Howarth C."/>
            <person name="Imamovic A."/>
            <person name="Larimer J."/>
            <person name="McCowan C."/>
            <person name="Montmayeur A."/>
            <person name="Murphy C."/>
            <person name="Neiman D."/>
            <person name="Pearson M."/>
            <person name="Priest M."/>
            <person name="Roberts A."/>
            <person name="Saif S."/>
            <person name="Shea T."/>
            <person name="Sisk P."/>
            <person name="Sykes S."/>
            <person name="Wortman J."/>
            <person name="Nusbaum C."/>
            <person name="Birren B."/>
        </authorList>
    </citation>
    <scope>NUCLEOTIDE SEQUENCE [LARGE SCALE GENOMIC DNA]</scope>
    <source>
        <strain evidence="1 2">SSU</strain>
    </source>
</reference>
<organism evidence="1 2">
    <name type="scientific">Aeromonas dhakensis</name>
    <dbReference type="NCBI Taxonomy" id="196024"/>
    <lineage>
        <taxon>Bacteria</taxon>
        <taxon>Pseudomonadati</taxon>
        <taxon>Pseudomonadota</taxon>
        <taxon>Gammaproteobacteria</taxon>
        <taxon>Aeromonadales</taxon>
        <taxon>Aeromonadaceae</taxon>
        <taxon>Aeromonas</taxon>
    </lineage>
</organism>
<proteinExistence type="predicted"/>
<dbReference type="HOGENOM" id="CLU_094170_1_0_6"/>
<dbReference type="Proteomes" id="UP000005149">
    <property type="component" value="Unassembled WGS sequence"/>
</dbReference>